<protein>
    <submittedName>
        <fullName evidence="1">Uncharacterized protein</fullName>
    </submittedName>
</protein>
<dbReference type="Proteomes" id="UP000241436">
    <property type="component" value="Unassembled WGS sequence"/>
</dbReference>
<sequence length="146" mass="15899">MIGLLLLVTLASTELTIDLDRPLPSAFRCIQAVVTAQGESIIRVDEEQGVIMTRLRPVDLEILHRIAVTDRAGAVIRWTKGIYQLTITLSPGEQGGTRVRAAARILGYDESDLRLMRPSPWWPLASTGHLEAGILAAVIASCRANS</sequence>
<comment type="caution">
    <text evidence="1">The sequence shown here is derived from an EMBL/GenBank/DDBJ whole genome shotgun (WGS) entry which is preliminary data.</text>
</comment>
<reference evidence="2" key="2">
    <citation type="journal article" date="2018" name="Environ. Microbiol.">
        <title>Bloom of a denitrifying methanotroph, 'Candidatus Methylomirabilis limnetica', in a deep stratified lake.</title>
        <authorList>
            <person name="Graf J.S."/>
            <person name="Mayr M.J."/>
            <person name="Marchant H.K."/>
            <person name="Tienken D."/>
            <person name="Hach P.F."/>
            <person name="Brand A."/>
            <person name="Schubert C.J."/>
            <person name="Kuypers M.M."/>
            <person name="Milucka J."/>
        </authorList>
    </citation>
    <scope>NUCLEOTIDE SEQUENCE [LARGE SCALE GENOMIC DNA]</scope>
    <source>
        <strain evidence="2">Zug</strain>
    </source>
</reference>
<proteinExistence type="predicted"/>
<dbReference type="RefSeq" id="WP_107562677.1">
    <property type="nucleotide sequence ID" value="NZ_NVQC01000022.1"/>
</dbReference>
<gene>
    <name evidence="1" type="ORF">CLG94_08730</name>
</gene>
<organism evidence="1 2">
    <name type="scientific">Candidatus Methylomirabilis limnetica</name>
    <dbReference type="NCBI Taxonomy" id="2033718"/>
    <lineage>
        <taxon>Bacteria</taxon>
        <taxon>Candidatus Methylomirabilota</taxon>
        <taxon>Candidatus Methylomirabilia</taxon>
        <taxon>Candidatus Methylomirabilales</taxon>
        <taxon>Candidatus Methylomirabilaceae</taxon>
        <taxon>Candidatus Methylomirabilis</taxon>
    </lineage>
</organism>
<evidence type="ECO:0000313" key="1">
    <source>
        <dbReference type="EMBL" id="PTL35827.1"/>
    </source>
</evidence>
<name>A0A2T4TXL5_9BACT</name>
<reference evidence="1 2" key="1">
    <citation type="submission" date="2017-09" db="EMBL/GenBank/DDBJ databases">
        <title>Bloom of a denitrifying methanotroph, Candidatus Methylomirabilis limnetica, in a deep stratified lake.</title>
        <authorList>
            <person name="Graf J.S."/>
            <person name="Marchant H.K."/>
            <person name="Tienken D."/>
            <person name="Hach P.F."/>
            <person name="Brand A."/>
            <person name="Schubert C.J."/>
            <person name="Kuypers M.M."/>
            <person name="Milucka J."/>
        </authorList>
    </citation>
    <scope>NUCLEOTIDE SEQUENCE [LARGE SCALE GENOMIC DNA]</scope>
    <source>
        <strain evidence="1 2">Zug</strain>
    </source>
</reference>
<dbReference type="EMBL" id="NVQC01000022">
    <property type="protein sequence ID" value="PTL35827.1"/>
    <property type="molecule type" value="Genomic_DNA"/>
</dbReference>
<dbReference type="AlphaFoldDB" id="A0A2T4TXL5"/>
<accession>A0A2T4TXL5</accession>
<keyword evidence="2" id="KW-1185">Reference proteome</keyword>
<evidence type="ECO:0000313" key="2">
    <source>
        <dbReference type="Proteomes" id="UP000241436"/>
    </source>
</evidence>